<feature type="chain" id="PRO_5004462741" evidence="3">
    <location>
        <begin position="19"/>
        <end position="139"/>
    </location>
</feature>
<reference evidence="5" key="1">
    <citation type="journal article" date="2013" name="Genome Announc.">
        <title>Draft genome sequence of the ascomycete Phaeoacremonium aleophilum strain UCR-PA7, a causal agent of the esca disease complex in grapevines.</title>
        <authorList>
            <person name="Blanco-Ulate B."/>
            <person name="Rolshausen P."/>
            <person name="Cantu D."/>
        </authorList>
    </citation>
    <scope>NUCLEOTIDE SEQUENCE [LARGE SCALE GENOMIC DNA]</scope>
    <source>
        <strain evidence="5">UCR-PA7</strain>
    </source>
</reference>
<dbReference type="RefSeq" id="XP_007917006.1">
    <property type="nucleotide sequence ID" value="XM_007918815.1"/>
</dbReference>
<keyword evidence="3" id="KW-0732">Signal</keyword>
<dbReference type="InterPro" id="IPR012341">
    <property type="entry name" value="6hp_glycosidase-like_sf"/>
</dbReference>
<dbReference type="OrthoDB" id="2317065at2759"/>
<dbReference type="GeneID" id="19326915"/>
<feature type="signal peptide" evidence="3">
    <location>
        <begin position="1"/>
        <end position="18"/>
    </location>
</feature>
<dbReference type="eggNOG" id="ENOG502S0YB">
    <property type="taxonomic scope" value="Eukaryota"/>
</dbReference>
<keyword evidence="5" id="KW-1185">Reference proteome</keyword>
<dbReference type="Gene3D" id="1.50.10.10">
    <property type="match status" value="1"/>
</dbReference>
<keyword evidence="1 4" id="KW-0378">Hydrolase</keyword>
<protein>
    <submittedName>
        <fullName evidence="4">Putative glucuronyl hydrolase protein</fullName>
    </submittedName>
</protein>
<evidence type="ECO:0000256" key="2">
    <source>
        <dbReference type="ARBA" id="ARBA00038358"/>
    </source>
</evidence>
<name>R8BFY5_PHAM7</name>
<dbReference type="AlphaFoldDB" id="R8BFY5"/>
<dbReference type="PANTHER" id="PTHR36845:SF1">
    <property type="entry name" value="HYDROLASE, PUTATIVE (AFU_ORTHOLOGUE AFUA_7G05090)-RELATED"/>
    <property type="match status" value="1"/>
</dbReference>
<organism evidence="4 5">
    <name type="scientific">Phaeoacremonium minimum (strain UCR-PA7)</name>
    <name type="common">Esca disease fungus</name>
    <name type="synonym">Togninia minima</name>
    <dbReference type="NCBI Taxonomy" id="1286976"/>
    <lineage>
        <taxon>Eukaryota</taxon>
        <taxon>Fungi</taxon>
        <taxon>Dikarya</taxon>
        <taxon>Ascomycota</taxon>
        <taxon>Pezizomycotina</taxon>
        <taxon>Sordariomycetes</taxon>
        <taxon>Sordariomycetidae</taxon>
        <taxon>Togniniales</taxon>
        <taxon>Togniniaceae</taxon>
        <taxon>Phaeoacremonium</taxon>
    </lineage>
</organism>
<sequence>MIAAYGMLLLHEALTALGEESGYLAEALRITAAVCESHINPHAKFIVQKETIKTVEHGAMEYEAQLGVDVGEVEAILSGATINNYEFAPRRWANHSLVYADYFFLLVGNKLLEMGLGPFIAEGTDQLKNNGNGIVNGKA</sequence>
<dbReference type="EMBL" id="KB933225">
    <property type="protein sequence ID" value="EON98226.1"/>
    <property type="molecule type" value="Genomic_DNA"/>
</dbReference>
<evidence type="ECO:0000256" key="1">
    <source>
        <dbReference type="ARBA" id="ARBA00022801"/>
    </source>
</evidence>
<dbReference type="InterPro" id="IPR052369">
    <property type="entry name" value="UG_Glycosaminoglycan_Hydrolase"/>
</dbReference>
<evidence type="ECO:0000256" key="3">
    <source>
        <dbReference type="SAM" id="SignalP"/>
    </source>
</evidence>
<evidence type="ECO:0000313" key="4">
    <source>
        <dbReference type="EMBL" id="EON98226.1"/>
    </source>
</evidence>
<comment type="similarity">
    <text evidence="2">Belongs to the glycosyl hydrolase 88 family.</text>
</comment>
<dbReference type="SUPFAM" id="SSF48208">
    <property type="entry name" value="Six-hairpin glycosidases"/>
    <property type="match status" value="1"/>
</dbReference>
<dbReference type="HOGENOM" id="CLU_1846493_0_0_1"/>
<gene>
    <name evidence="4" type="ORF">UCRPA7_6276</name>
</gene>
<dbReference type="KEGG" id="tmn:UCRPA7_6276"/>
<evidence type="ECO:0000313" key="5">
    <source>
        <dbReference type="Proteomes" id="UP000014074"/>
    </source>
</evidence>
<dbReference type="GO" id="GO:0052757">
    <property type="term" value="F:chondroitin hydrolase activity"/>
    <property type="evidence" value="ECO:0007669"/>
    <property type="project" value="TreeGrafter"/>
</dbReference>
<dbReference type="PANTHER" id="PTHR36845">
    <property type="entry name" value="HYDROLASE, PUTATIVE (AFU_ORTHOLOGUE AFUA_7G05090)-RELATED"/>
    <property type="match status" value="1"/>
</dbReference>
<dbReference type="Proteomes" id="UP000014074">
    <property type="component" value="Unassembled WGS sequence"/>
</dbReference>
<dbReference type="InterPro" id="IPR008928">
    <property type="entry name" value="6-hairpin_glycosidase_sf"/>
</dbReference>
<accession>R8BFY5</accession>
<dbReference type="GO" id="GO:0000272">
    <property type="term" value="P:polysaccharide catabolic process"/>
    <property type="evidence" value="ECO:0007669"/>
    <property type="project" value="TreeGrafter"/>
</dbReference>
<proteinExistence type="inferred from homology"/>